<dbReference type="Proteomes" id="UP001143347">
    <property type="component" value="Unassembled WGS sequence"/>
</dbReference>
<evidence type="ECO:0000313" key="10">
    <source>
        <dbReference type="Proteomes" id="UP001143347"/>
    </source>
</evidence>
<feature type="transmembrane region" description="Helical" evidence="7">
    <location>
        <begin position="40"/>
        <end position="63"/>
    </location>
</feature>
<dbReference type="Pfam" id="PF04024">
    <property type="entry name" value="PspC"/>
    <property type="match status" value="1"/>
</dbReference>
<name>A0A9X3I4X4_9ACTN</name>
<reference evidence="9" key="1">
    <citation type="submission" date="2022-10" db="EMBL/GenBank/DDBJ databases">
        <title>WGS of marine actinomycetes from Thailand.</title>
        <authorList>
            <person name="Thawai C."/>
        </authorList>
    </citation>
    <scope>NUCLEOTIDE SEQUENCE</scope>
    <source>
        <strain evidence="9">SW21</strain>
    </source>
</reference>
<evidence type="ECO:0000256" key="7">
    <source>
        <dbReference type="SAM" id="Phobius"/>
    </source>
</evidence>
<gene>
    <name evidence="9" type="ORF">OSB52_11290</name>
</gene>
<proteinExistence type="predicted"/>
<evidence type="ECO:0000256" key="5">
    <source>
        <dbReference type="ARBA" id="ARBA00023136"/>
    </source>
</evidence>
<evidence type="ECO:0000256" key="6">
    <source>
        <dbReference type="SAM" id="MobiDB-lite"/>
    </source>
</evidence>
<dbReference type="PANTHER" id="PTHR33885">
    <property type="entry name" value="PHAGE SHOCK PROTEIN C"/>
    <property type="match status" value="1"/>
</dbReference>
<dbReference type="RefSeq" id="WP_235722561.1">
    <property type="nucleotide sequence ID" value="NZ_JAPKFM010000010.1"/>
</dbReference>
<evidence type="ECO:0000256" key="3">
    <source>
        <dbReference type="ARBA" id="ARBA00022692"/>
    </source>
</evidence>
<evidence type="ECO:0000256" key="4">
    <source>
        <dbReference type="ARBA" id="ARBA00022989"/>
    </source>
</evidence>
<dbReference type="AlphaFoldDB" id="A0A9X3I4X4"/>
<sequence>MTTTTPAPTRLMRSRDDAWLGGVCGGIAKRFGWDVTVIRVLFVASILLPGPQVLLYLVLWLIIPREPAQPAQPSTPPVYPATPPATR</sequence>
<protein>
    <submittedName>
        <fullName evidence="9">PspC domain-containing protein</fullName>
    </submittedName>
</protein>
<keyword evidence="5 7" id="KW-0472">Membrane</keyword>
<evidence type="ECO:0000256" key="2">
    <source>
        <dbReference type="ARBA" id="ARBA00022475"/>
    </source>
</evidence>
<dbReference type="EMBL" id="JAPKFM010000010">
    <property type="protein sequence ID" value="MCX2964676.1"/>
    <property type="molecule type" value="Genomic_DNA"/>
</dbReference>
<organism evidence="9 10">
    <name type="scientific">Gordonia aquimaris</name>
    <dbReference type="NCBI Taxonomy" id="2984863"/>
    <lineage>
        <taxon>Bacteria</taxon>
        <taxon>Bacillati</taxon>
        <taxon>Actinomycetota</taxon>
        <taxon>Actinomycetes</taxon>
        <taxon>Mycobacteriales</taxon>
        <taxon>Gordoniaceae</taxon>
        <taxon>Gordonia</taxon>
    </lineage>
</organism>
<evidence type="ECO:0000259" key="8">
    <source>
        <dbReference type="Pfam" id="PF04024"/>
    </source>
</evidence>
<keyword evidence="3 7" id="KW-0812">Transmembrane</keyword>
<accession>A0A9X3I4X4</accession>
<feature type="domain" description="Phage shock protein PspC N-terminal" evidence="8">
    <location>
        <begin position="10"/>
        <end position="66"/>
    </location>
</feature>
<dbReference type="InterPro" id="IPR007168">
    <property type="entry name" value="Phageshock_PspC_N"/>
</dbReference>
<feature type="region of interest" description="Disordered" evidence="6">
    <location>
        <begin position="68"/>
        <end position="87"/>
    </location>
</feature>
<dbReference type="InterPro" id="IPR052027">
    <property type="entry name" value="PspC"/>
</dbReference>
<evidence type="ECO:0000256" key="1">
    <source>
        <dbReference type="ARBA" id="ARBA00004162"/>
    </source>
</evidence>
<keyword evidence="10" id="KW-1185">Reference proteome</keyword>
<keyword evidence="4 7" id="KW-1133">Transmembrane helix</keyword>
<comment type="caution">
    <text evidence="9">The sequence shown here is derived from an EMBL/GenBank/DDBJ whole genome shotgun (WGS) entry which is preliminary data.</text>
</comment>
<dbReference type="GO" id="GO:0005886">
    <property type="term" value="C:plasma membrane"/>
    <property type="evidence" value="ECO:0007669"/>
    <property type="project" value="UniProtKB-SubCell"/>
</dbReference>
<dbReference type="PANTHER" id="PTHR33885:SF3">
    <property type="entry name" value="PHAGE SHOCK PROTEIN C"/>
    <property type="match status" value="1"/>
</dbReference>
<keyword evidence="2" id="KW-1003">Cell membrane</keyword>
<evidence type="ECO:0000313" key="9">
    <source>
        <dbReference type="EMBL" id="MCX2964676.1"/>
    </source>
</evidence>
<comment type="subcellular location">
    <subcellularLocation>
        <location evidence="1">Cell membrane</location>
        <topology evidence="1">Single-pass membrane protein</topology>
    </subcellularLocation>
</comment>
<feature type="compositionally biased region" description="Pro residues" evidence="6">
    <location>
        <begin position="73"/>
        <end position="87"/>
    </location>
</feature>